<dbReference type="KEGG" id="shh:ShL2_00168"/>
<dbReference type="PROSITE" id="PS50937">
    <property type="entry name" value="HTH_MERR_2"/>
    <property type="match status" value="1"/>
</dbReference>
<dbReference type="InterPro" id="IPR009061">
    <property type="entry name" value="DNA-bd_dom_put_sf"/>
</dbReference>
<dbReference type="GO" id="GO:0003677">
    <property type="term" value="F:DNA binding"/>
    <property type="evidence" value="ECO:0007669"/>
    <property type="project" value="UniProtKB-KW"/>
</dbReference>
<dbReference type="EMBL" id="JAVSOO010000004">
    <property type="protein sequence ID" value="MDT4285884.1"/>
    <property type="molecule type" value="Genomic_DNA"/>
</dbReference>
<dbReference type="CDD" id="cd00592">
    <property type="entry name" value="HTH_MerR-like"/>
    <property type="match status" value="1"/>
</dbReference>
<dbReference type="PANTHER" id="PTHR30204">
    <property type="entry name" value="REDOX-CYCLING DRUG-SENSING TRANSCRIPTIONAL ACTIVATOR SOXR"/>
    <property type="match status" value="1"/>
</dbReference>
<dbReference type="EMBL" id="PGWX01000336">
    <property type="protein sequence ID" value="PPJ73951.1"/>
    <property type="molecule type" value="Genomic_DNA"/>
</dbReference>
<evidence type="ECO:0000313" key="9">
    <source>
        <dbReference type="Proteomes" id="UP001269271"/>
    </source>
</evidence>
<gene>
    <name evidence="7" type="ORF">CV019_08675</name>
    <name evidence="6" type="ORF">RO950_02460</name>
</gene>
<reference evidence="6 9" key="2">
    <citation type="submission" date="2023-08" db="EMBL/GenBank/DDBJ databases">
        <title>Genomic surveillance of Staphylococcus haemolyticus neonatal outbreak in southern France.</title>
        <authorList>
            <person name="Magnan C."/>
            <person name="Morsli M."/>
            <person name="Thiery B."/>
            <person name="Salipante F."/>
            <person name="Attar J."/>
            <person name="Massimo D.M."/>
            <person name="Ory J."/>
            <person name="Pantel A."/>
            <person name="Lavigne J.-P."/>
        </authorList>
    </citation>
    <scope>NUCLEOTIDE SEQUENCE [LARGE SCALE GENOMIC DNA]</scope>
    <source>
        <strain evidence="6 9">NSH026</strain>
    </source>
</reference>
<evidence type="ECO:0000313" key="7">
    <source>
        <dbReference type="EMBL" id="PPJ73951.1"/>
    </source>
</evidence>
<evidence type="ECO:0000313" key="8">
    <source>
        <dbReference type="Proteomes" id="UP000238153"/>
    </source>
</evidence>
<protein>
    <submittedName>
        <fullName evidence="7">MerR family transcriptional regulator</fullName>
    </submittedName>
</protein>
<reference evidence="7 8" key="1">
    <citation type="submission" date="2017-11" db="EMBL/GenBank/DDBJ databases">
        <authorList>
            <person name="Founou R.C."/>
            <person name="Founou L."/>
            <person name="Allam M."/>
            <person name="Ismail A."/>
            <person name="Essack S.Y."/>
        </authorList>
    </citation>
    <scope>NUCLEOTIDE SEQUENCE [LARGE SCALE GENOMIC DNA]</scope>
    <source>
        <strain evidence="7 8">G811N2B1</strain>
    </source>
</reference>
<dbReference type="Pfam" id="PF13411">
    <property type="entry name" value="MerR_1"/>
    <property type="match status" value="1"/>
</dbReference>
<dbReference type="InterPro" id="IPR000551">
    <property type="entry name" value="MerR-type_HTH_dom"/>
</dbReference>
<evidence type="ECO:0000256" key="2">
    <source>
        <dbReference type="ARBA" id="ARBA00023015"/>
    </source>
</evidence>
<keyword evidence="4" id="KW-0804">Transcription</keyword>
<dbReference type="RefSeq" id="WP_011274578.1">
    <property type="nucleotide sequence ID" value="NZ_BKAY01000005.1"/>
</dbReference>
<keyword evidence="2" id="KW-0805">Transcription regulation</keyword>
<dbReference type="Proteomes" id="UP000238153">
    <property type="component" value="Unassembled WGS sequence"/>
</dbReference>
<dbReference type="PANTHER" id="PTHR30204:SF69">
    <property type="entry name" value="MERR-FAMILY TRANSCRIPTIONAL REGULATOR"/>
    <property type="match status" value="1"/>
</dbReference>
<dbReference type="GeneID" id="93779679"/>
<dbReference type="Gene3D" id="1.10.1660.10">
    <property type="match status" value="1"/>
</dbReference>
<dbReference type="Proteomes" id="UP001269271">
    <property type="component" value="Unassembled WGS sequence"/>
</dbReference>
<dbReference type="GO" id="GO:0003700">
    <property type="term" value="F:DNA-binding transcription factor activity"/>
    <property type="evidence" value="ECO:0007669"/>
    <property type="project" value="InterPro"/>
</dbReference>
<dbReference type="SMART" id="SM00422">
    <property type="entry name" value="HTH_MERR"/>
    <property type="match status" value="1"/>
</dbReference>
<evidence type="ECO:0000256" key="1">
    <source>
        <dbReference type="ARBA" id="ARBA00022491"/>
    </source>
</evidence>
<keyword evidence="9" id="KW-1185">Reference proteome</keyword>
<evidence type="ECO:0000256" key="3">
    <source>
        <dbReference type="ARBA" id="ARBA00023125"/>
    </source>
</evidence>
<evidence type="ECO:0000313" key="6">
    <source>
        <dbReference type="EMBL" id="MDT4285884.1"/>
    </source>
</evidence>
<feature type="domain" description="HTH merR-type" evidence="5">
    <location>
        <begin position="1"/>
        <end position="68"/>
    </location>
</feature>
<dbReference type="OMA" id="TSKECNI"/>
<dbReference type="AlphaFoldDB" id="A0A7Z1SBW6"/>
<keyword evidence="1" id="KW-0678">Repressor</keyword>
<evidence type="ECO:0000256" key="4">
    <source>
        <dbReference type="ARBA" id="ARBA00023163"/>
    </source>
</evidence>
<evidence type="ECO:0000259" key="5">
    <source>
        <dbReference type="PROSITE" id="PS50937"/>
    </source>
</evidence>
<dbReference type="SUPFAM" id="SSF46955">
    <property type="entry name" value="Putative DNA-binding domain"/>
    <property type="match status" value="1"/>
</dbReference>
<proteinExistence type="predicted"/>
<comment type="caution">
    <text evidence="7">The sequence shown here is derived from an EMBL/GenBank/DDBJ whole genome shotgun (WGS) entry which is preliminary data.</text>
</comment>
<dbReference type="InterPro" id="IPR047057">
    <property type="entry name" value="MerR_fam"/>
</dbReference>
<sequence>MQIDEVSKKLNISKSMIRYYEEKGLINISRNQNNYREFNQTVYTTLKLIKDLKRLNLSLEEIKYIVNLFNKPTSKECNIQSTKYLDRIIKDYKRSINEQINILNRLEQVKELSQDMKFEENKTEILNMLAGVKEYD</sequence>
<keyword evidence="3" id="KW-0238">DNA-binding</keyword>
<organism evidence="7 8">
    <name type="scientific">Staphylococcus haemolyticus</name>
    <dbReference type="NCBI Taxonomy" id="1283"/>
    <lineage>
        <taxon>Bacteria</taxon>
        <taxon>Bacillati</taxon>
        <taxon>Bacillota</taxon>
        <taxon>Bacilli</taxon>
        <taxon>Bacillales</taxon>
        <taxon>Staphylococcaceae</taxon>
        <taxon>Staphylococcus</taxon>
    </lineage>
</organism>
<accession>A0A7Z1SBW6</accession>
<name>A0A7Z1SBW6_STAHA</name>